<keyword evidence="12" id="KW-1185">Reference proteome</keyword>
<comment type="subcellular location">
    <subcellularLocation>
        <location evidence="1">Membrane</location>
        <topology evidence="1">Single-pass membrane protein</topology>
    </subcellularLocation>
</comment>
<evidence type="ECO:0000256" key="3">
    <source>
        <dbReference type="ARBA" id="ARBA00022737"/>
    </source>
</evidence>
<evidence type="ECO:0000313" key="12">
    <source>
        <dbReference type="Proteomes" id="UP001214094"/>
    </source>
</evidence>
<keyword evidence="4" id="KW-0547">Nucleotide-binding</keyword>
<keyword evidence="6" id="KW-0067">ATP-binding</keyword>
<dbReference type="PROSITE" id="PS51459">
    <property type="entry name" value="FIDO"/>
    <property type="match status" value="1"/>
</dbReference>
<protein>
    <submittedName>
        <fullName evidence="11">Fic family protein</fullName>
    </submittedName>
</protein>
<dbReference type="PANTHER" id="PTHR13504:SF34">
    <property type="entry name" value="PROTEIN ADENYLYLTRANSFERASE FICD"/>
    <property type="match status" value="1"/>
</dbReference>
<organism evidence="11 12">
    <name type="scientific">Ensifer adhaerens</name>
    <name type="common">Sinorhizobium morelense</name>
    <dbReference type="NCBI Taxonomy" id="106592"/>
    <lineage>
        <taxon>Bacteria</taxon>
        <taxon>Pseudomonadati</taxon>
        <taxon>Pseudomonadota</taxon>
        <taxon>Alphaproteobacteria</taxon>
        <taxon>Hyphomicrobiales</taxon>
        <taxon>Rhizobiaceae</taxon>
        <taxon>Sinorhizobium/Ensifer group</taxon>
        <taxon>Ensifer</taxon>
    </lineage>
</organism>
<dbReference type="InterPro" id="IPR040198">
    <property type="entry name" value="Fido_containing"/>
</dbReference>
<evidence type="ECO:0000256" key="1">
    <source>
        <dbReference type="ARBA" id="ARBA00004167"/>
    </source>
</evidence>
<dbReference type="Proteomes" id="UP001214094">
    <property type="component" value="Chromosome"/>
</dbReference>
<dbReference type="PANTHER" id="PTHR13504">
    <property type="entry name" value="FIDO DOMAIN-CONTAINING PROTEIN DDB_G0283145"/>
    <property type="match status" value="1"/>
</dbReference>
<sequence length="239" mass="26914">MILFEITRNEQHPAYQRLEIENGIRHYDFLRSMVVASLEMGRPFLSQQIMKALNFHAIACLHTHAGEYRPCPVQVGDYRPPEHYQVVPLMDDFVNMVNRGWQTSDPVVMAAFVLWRLNHIHPFINGNGRTARAAAYFVLCVSAESWLPGETILPELLRQNRKEYVEALRLADAAYEAKGEPDLGPLHEMLSRLLDQQLQSAGLSPEEADGEDKAETPTNGDIQELVAADGPQPEGDPLT</sequence>
<evidence type="ECO:0000256" key="7">
    <source>
        <dbReference type="ARBA" id="ARBA00022989"/>
    </source>
</evidence>
<gene>
    <name evidence="11" type="ORF">P4B07_13955</name>
</gene>
<dbReference type="Pfam" id="PF02661">
    <property type="entry name" value="Fic"/>
    <property type="match status" value="1"/>
</dbReference>
<dbReference type="InterPro" id="IPR036597">
    <property type="entry name" value="Fido-like_dom_sf"/>
</dbReference>
<feature type="domain" description="Fido" evidence="10">
    <location>
        <begin position="45"/>
        <end position="192"/>
    </location>
</feature>
<name>A0ABY8HC42_ENSAD</name>
<reference evidence="11 12" key="1">
    <citation type="submission" date="2023-03" db="EMBL/GenBank/DDBJ databases">
        <title>Comparative genome and transcriptome analysis combination mining strategies for increasing vitamin B12 production of Ensifer adhaerens strain.</title>
        <authorList>
            <person name="Yongheng L."/>
        </authorList>
    </citation>
    <scope>NUCLEOTIDE SEQUENCE [LARGE SCALE GENOMIC DNA]</scope>
    <source>
        <strain evidence="11 12">Casida A-T305</strain>
    </source>
</reference>
<evidence type="ECO:0000313" key="11">
    <source>
        <dbReference type="EMBL" id="WFP89660.1"/>
    </source>
</evidence>
<dbReference type="SUPFAM" id="SSF140931">
    <property type="entry name" value="Fic-like"/>
    <property type="match status" value="1"/>
</dbReference>
<feature type="region of interest" description="Disordered" evidence="9">
    <location>
        <begin position="197"/>
        <end position="239"/>
    </location>
</feature>
<dbReference type="RefSeq" id="WP_051659383.1">
    <property type="nucleotide sequence ID" value="NZ_CP015880.1"/>
</dbReference>
<evidence type="ECO:0000256" key="5">
    <source>
        <dbReference type="ARBA" id="ARBA00022803"/>
    </source>
</evidence>
<evidence type="ECO:0000256" key="4">
    <source>
        <dbReference type="ARBA" id="ARBA00022741"/>
    </source>
</evidence>
<dbReference type="EMBL" id="CP121308">
    <property type="protein sequence ID" value="WFP89660.1"/>
    <property type="molecule type" value="Genomic_DNA"/>
</dbReference>
<evidence type="ECO:0000256" key="6">
    <source>
        <dbReference type="ARBA" id="ARBA00022840"/>
    </source>
</evidence>
<evidence type="ECO:0000256" key="9">
    <source>
        <dbReference type="SAM" id="MobiDB-lite"/>
    </source>
</evidence>
<keyword evidence="7" id="KW-1133">Transmembrane helix</keyword>
<proteinExistence type="predicted"/>
<dbReference type="InterPro" id="IPR003812">
    <property type="entry name" value="Fido"/>
</dbReference>
<dbReference type="Gene3D" id="1.10.3290.10">
    <property type="entry name" value="Fido-like domain"/>
    <property type="match status" value="1"/>
</dbReference>
<keyword evidence="5" id="KW-0802">TPR repeat</keyword>
<evidence type="ECO:0000259" key="10">
    <source>
        <dbReference type="PROSITE" id="PS51459"/>
    </source>
</evidence>
<evidence type="ECO:0000256" key="2">
    <source>
        <dbReference type="ARBA" id="ARBA00022692"/>
    </source>
</evidence>
<accession>A0ABY8HC42</accession>
<evidence type="ECO:0000256" key="8">
    <source>
        <dbReference type="ARBA" id="ARBA00023136"/>
    </source>
</evidence>
<keyword evidence="8" id="KW-0472">Membrane</keyword>
<keyword evidence="2" id="KW-0812">Transmembrane</keyword>
<keyword evidence="3" id="KW-0677">Repeat</keyword>
<dbReference type="GeneID" id="29519237"/>